<dbReference type="GO" id="GO:0015658">
    <property type="term" value="F:branched-chain amino acid transmembrane transporter activity"/>
    <property type="evidence" value="ECO:0007669"/>
    <property type="project" value="InterPro"/>
</dbReference>
<accession>A0A7S8HD35</accession>
<dbReference type="EMBL" id="CP058214">
    <property type="protein sequence ID" value="QPC44220.1"/>
    <property type="molecule type" value="Genomic_DNA"/>
</dbReference>
<proteinExistence type="predicted"/>
<dbReference type="InterPro" id="IPR043428">
    <property type="entry name" value="LivM-like"/>
</dbReference>
<evidence type="ECO:0000256" key="4">
    <source>
        <dbReference type="ARBA" id="ARBA00022989"/>
    </source>
</evidence>
<evidence type="ECO:0000256" key="1">
    <source>
        <dbReference type="ARBA" id="ARBA00004651"/>
    </source>
</evidence>
<feature type="transmembrane region" description="Helical" evidence="6">
    <location>
        <begin position="6"/>
        <end position="24"/>
    </location>
</feature>
<dbReference type="Pfam" id="PF02653">
    <property type="entry name" value="BPD_transp_2"/>
    <property type="match status" value="1"/>
</dbReference>
<dbReference type="KEGG" id="kmn:HW532_16865"/>
<organism evidence="7 8">
    <name type="scientific">Kaustia mangrovi</name>
    <dbReference type="NCBI Taxonomy" id="2593653"/>
    <lineage>
        <taxon>Bacteria</taxon>
        <taxon>Pseudomonadati</taxon>
        <taxon>Pseudomonadota</taxon>
        <taxon>Alphaproteobacteria</taxon>
        <taxon>Hyphomicrobiales</taxon>
        <taxon>Parvibaculaceae</taxon>
        <taxon>Kaustia</taxon>
    </lineage>
</organism>
<dbReference type="RefSeq" id="WP_213161586.1">
    <property type="nucleotide sequence ID" value="NZ_CP058214.1"/>
</dbReference>
<keyword evidence="3 6" id="KW-0812">Transmembrane</keyword>
<feature type="transmembrane region" description="Helical" evidence="6">
    <location>
        <begin position="84"/>
        <end position="102"/>
    </location>
</feature>
<dbReference type="InterPro" id="IPR001851">
    <property type="entry name" value="ABC_transp_permease"/>
</dbReference>
<dbReference type="GO" id="GO:0005886">
    <property type="term" value="C:plasma membrane"/>
    <property type="evidence" value="ECO:0007669"/>
    <property type="project" value="UniProtKB-SubCell"/>
</dbReference>
<dbReference type="AlphaFoldDB" id="A0A7S8HD35"/>
<dbReference type="CDD" id="cd06581">
    <property type="entry name" value="TM_PBP1_LivM_like"/>
    <property type="match status" value="1"/>
</dbReference>
<dbReference type="PANTHER" id="PTHR30482">
    <property type="entry name" value="HIGH-AFFINITY BRANCHED-CHAIN AMINO ACID TRANSPORT SYSTEM PERMEASE"/>
    <property type="match status" value="1"/>
</dbReference>
<evidence type="ECO:0000256" key="6">
    <source>
        <dbReference type="SAM" id="Phobius"/>
    </source>
</evidence>
<keyword evidence="5 6" id="KW-0472">Membrane</keyword>
<comment type="subcellular location">
    <subcellularLocation>
        <location evidence="1">Cell membrane</location>
        <topology evidence="1">Multi-pass membrane protein</topology>
    </subcellularLocation>
</comment>
<keyword evidence="2" id="KW-1003">Cell membrane</keyword>
<feature type="transmembrane region" description="Helical" evidence="6">
    <location>
        <begin position="186"/>
        <end position="207"/>
    </location>
</feature>
<evidence type="ECO:0000256" key="3">
    <source>
        <dbReference type="ARBA" id="ARBA00022692"/>
    </source>
</evidence>
<gene>
    <name evidence="7" type="ORF">HW532_16865</name>
</gene>
<feature type="transmembrane region" description="Helical" evidence="6">
    <location>
        <begin position="31"/>
        <end position="50"/>
    </location>
</feature>
<evidence type="ECO:0000313" key="8">
    <source>
        <dbReference type="Proteomes" id="UP000593594"/>
    </source>
</evidence>
<protein>
    <submittedName>
        <fullName evidence="7">Branched-chain amino acid ABC transporter permease</fullName>
    </submittedName>
</protein>
<keyword evidence="8" id="KW-1185">Reference proteome</keyword>
<keyword evidence="4 6" id="KW-1133">Transmembrane helix</keyword>
<feature type="transmembrane region" description="Helical" evidence="6">
    <location>
        <begin position="56"/>
        <end position="77"/>
    </location>
</feature>
<dbReference type="PANTHER" id="PTHR30482:SF10">
    <property type="entry name" value="HIGH-AFFINITY BRANCHED-CHAIN AMINO ACID TRANSPORT PROTEIN BRAE"/>
    <property type="match status" value="1"/>
</dbReference>
<evidence type="ECO:0000256" key="2">
    <source>
        <dbReference type="ARBA" id="ARBA00022475"/>
    </source>
</evidence>
<name>A0A7S8HD35_9HYPH</name>
<evidence type="ECO:0000256" key="5">
    <source>
        <dbReference type="ARBA" id="ARBA00023136"/>
    </source>
</evidence>
<sequence length="294" mass="31211">MEGYLLAVGVIALIYMLMTLGLNLHYGFTGLINFGHVGFFAVGAYTSAILAVHGVWLPLAFLAAVVLAALSAWPLGVLSLRLRIEYLAIVTLGFSEAVRLFIVNERWLTNGVQGIPGIPSLSEGLGLPMSATTATFILLVLANLAAILVIHRIVKSPFGRAIEAIRDDEEALRALGKDPGSFKIRVFMLGAAFAGLGGAFYAHYITFVTPDQFLPLLTFYIWVAMILGGAGRVSGAAVGTLALVGFLEGSRFLRDIVPGVAEVEMASLRLGVVGLALILLVIYRPGGIMGDYSS</sequence>
<feature type="transmembrane region" description="Helical" evidence="6">
    <location>
        <begin position="219"/>
        <end position="247"/>
    </location>
</feature>
<evidence type="ECO:0000313" key="7">
    <source>
        <dbReference type="EMBL" id="QPC44220.1"/>
    </source>
</evidence>
<feature type="transmembrane region" description="Helical" evidence="6">
    <location>
        <begin position="268"/>
        <end position="286"/>
    </location>
</feature>
<reference evidence="7 8" key="1">
    <citation type="submission" date="2020-06" db="EMBL/GenBank/DDBJ databases">
        <title>Genome sequence of 2 isolates from Red Sea Mangroves.</title>
        <authorList>
            <person name="Sefrji F."/>
            <person name="Michoud G."/>
            <person name="Merlino G."/>
            <person name="Daffonchio D."/>
        </authorList>
    </citation>
    <scope>NUCLEOTIDE SEQUENCE [LARGE SCALE GENOMIC DNA]</scope>
    <source>
        <strain evidence="7 8">R1DC25</strain>
    </source>
</reference>
<dbReference type="Proteomes" id="UP000593594">
    <property type="component" value="Chromosome"/>
</dbReference>
<feature type="transmembrane region" description="Helical" evidence="6">
    <location>
        <begin position="129"/>
        <end position="150"/>
    </location>
</feature>